<evidence type="ECO:0000256" key="1">
    <source>
        <dbReference type="ARBA" id="ARBA00004776"/>
    </source>
</evidence>
<dbReference type="PANTHER" id="PTHR43179:SF12">
    <property type="entry name" value="GALACTOFURANOSYLTRANSFERASE GLFT2"/>
    <property type="match status" value="1"/>
</dbReference>
<dbReference type="Pfam" id="PF00535">
    <property type="entry name" value="Glycos_transf_2"/>
    <property type="match status" value="1"/>
</dbReference>
<evidence type="ECO:0000256" key="3">
    <source>
        <dbReference type="ARBA" id="ARBA00022676"/>
    </source>
</evidence>
<dbReference type="RefSeq" id="WP_344065179.1">
    <property type="nucleotide sequence ID" value="NZ_BAAAPU010000009.1"/>
</dbReference>
<evidence type="ECO:0000313" key="6">
    <source>
        <dbReference type="EMBL" id="GAA1989117.1"/>
    </source>
</evidence>
<evidence type="ECO:0000259" key="5">
    <source>
        <dbReference type="Pfam" id="PF00535"/>
    </source>
</evidence>
<comment type="pathway">
    <text evidence="1">Cell wall biogenesis; cell wall polysaccharide biosynthesis.</text>
</comment>
<comment type="similarity">
    <text evidence="2">Belongs to the glycosyltransferase 2 family.</text>
</comment>
<organism evidence="6 7">
    <name type="scientific">Terrabacter lapilli</name>
    <dbReference type="NCBI Taxonomy" id="436231"/>
    <lineage>
        <taxon>Bacteria</taxon>
        <taxon>Bacillati</taxon>
        <taxon>Actinomycetota</taxon>
        <taxon>Actinomycetes</taxon>
        <taxon>Micrococcales</taxon>
        <taxon>Intrasporangiaceae</taxon>
        <taxon>Terrabacter</taxon>
    </lineage>
</organism>
<sequence length="311" mass="33955">MPPAPVTGDELAARAADTVAVVVTQNRVELLERSLAVLAAQRPPLGHVVVVDNGADERVRALVEALPVPATWLPSRRNLGGAGGFAYGMLHALALGSAFVWLADDDGRPGSDTTLATLLRHVGEGRLAMASPAVVHEDLQQLAFPTRRSLRRVTTVGELAAEGAAGVLEGFAALFNGALFTAECIEAVGVPDLRLFLRGDEIEMHRRLQRSGLRFGTVTDATYVHPSGAAEFHGPLGVVLPPDGAKRFYTFRNRGYLTNQPGKRLKRPLEYAVYTAFLLGAQRSPEQWAQWRRLMREGRKERFERYDARSE</sequence>
<dbReference type="SUPFAM" id="SSF53448">
    <property type="entry name" value="Nucleotide-diphospho-sugar transferases"/>
    <property type="match status" value="1"/>
</dbReference>
<feature type="domain" description="Glycosyltransferase 2-like" evidence="5">
    <location>
        <begin position="21"/>
        <end position="144"/>
    </location>
</feature>
<keyword evidence="3" id="KW-0328">Glycosyltransferase</keyword>
<dbReference type="Gene3D" id="3.90.550.10">
    <property type="entry name" value="Spore Coat Polysaccharide Biosynthesis Protein SpsA, Chain A"/>
    <property type="match status" value="1"/>
</dbReference>
<accession>A0ABN2SM45</accession>
<comment type="caution">
    <text evidence="6">The sequence shown here is derived from an EMBL/GenBank/DDBJ whole genome shotgun (WGS) entry which is preliminary data.</text>
</comment>
<evidence type="ECO:0000256" key="2">
    <source>
        <dbReference type="ARBA" id="ARBA00006739"/>
    </source>
</evidence>
<dbReference type="EMBL" id="BAAAPU010000009">
    <property type="protein sequence ID" value="GAA1989117.1"/>
    <property type="molecule type" value="Genomic_DNA"/>
</dbReference>
<protein>
    <submittedName>
        <fullName evidence="6">Glycosyltransferase family 2 protein</fullName>
    </submittedName>
</protein>
<keyword evidence="4" id="KW-0808">Transferase</keyword>
<proteinExistence type="inferred from homology"/>
<dbReference type="InterPro" id="IPR001173">
    <property type="entry name" value="Glyco_trans_2-like"/>
</dbReference>
<gene>
    <name evidence="6" type="ORF">GCM10009817_33580</name>
</gene>
<dbReference type="Proteomes" id="UP001500013">
    <property type="component" value="Unassembled WGS sequence"/>
</dbReference>
<dbReference type="InterPro" id="IPR029044">
    <property type="entry name" value="Nucleotide-diphossugar_trans"/>
</dbReference>
<evidence type="ECO:0000256" key="4">
    <source>
        <dbReference type="ARBA" id="ARBA00022679"/>
    </source>
</evidence>
<evidence type="ECO:0000313" key="7">
    <source>
        <dbReference type="Proteomes" id="UP001500013"/>
    </source>
</evidence>
<keyword evidence="7" id="KW-1185">Reference proteome</keyword>
<name>A0ABN2SM45_9MICO</name>
<reference evidence="6 7" key="1">
    <citation type="journal article" date="2019" name="Int. J. Syst. Evol. Microbiol.">
        <title>The Global Catalogue of Microorganisms (GCM) 10K type strain sequencing project: providing services to taxonomists for standard genome sequencing and annotation.</title>
        <authorList>
            <consortium name="The Broad Institute Genomics Platform"/>
            <consortium name="The Broad Institute Genome Sequencing Center for Infectious Disease"/>
            <person name="Wu L."/>
            <person name="Ma J."/>
        </authorList>
    </citation>
    <scope>NUCLEOTIDE SEQUENCE [LARGE SCALE GENOMIC DNA]</scope>
    <source>
        <strain evidence="6 7">JCM 15628</strain>
    </source>
</reference>
<dbReference type="PANTHER" id="PTHR43179">
    <property type="entry name" value="RHAMNOSYLTRANSFERASE WBBL"/>
    <property type="match status" value="1"/>
</dbReference>